<keyword evidence="1" id="KW-0812">Transmembrane</keyword>
<sequence length="234" mass="24084">MSPHQDTDKPPLSLRQRLESWIREKAIDPISARMKSAAAVNDPLSWDDMKMMTLFGVGLVAVGSLVAGAMAGWALLPAIGGWAGAQLAMAAVAGTALTTGSFLGLNAAGWLGGLAGLAAGAAASMVPLSRKTTRNSEYSIQSILTPGIDRKIDQTSDGKLIIDPADLPHTKQKVSEVIKTYRLGESISDTAGITAALAGAFAGAALGMTAAGLIKAAEARQFIYNAGRKPTPPS</sequence>
<evidence type="ECO:0000313" key="3">
    <source>
        <dbReference type="Proteomes" id="UP000595362"/>
    </source>
</evidence>
<feature type="transmembrane region" description="Helical" evidence="1">
    <location>
        <begin position="109"/>
        <end position="128"/>
    </location>
</feature>
<dbReference type="Proteomes" id="UP000595362">
    <property type="component" value="Chromosome"/>
</dbReference>
<dbReference type="EMBL" id="CP066681">
    <property type="protein sequence ID" value="QQG35992.1"/>
    <property type="molecule type" value="Genomic_DNA"/>
</dbReference>
<accession>A0A7T5R1U5</accession>
<evidence type="ECO:0000313" key="2">
    <source>
        <dbReference type="EMBL" id="QQG35992.1"/>
    </source>
</evidence>
<reference evidence="2 3" key="1">
    <citation type="submission" date="2020-07" db="EMBL/GenBank/DDBJ databases">
        <title>Huge and variable diversity of episymbiotic CPR bacteria and DPANN archaea in groundwater ecosystems.</title>
        <authorList>
            <person name="He C.Y."/>
            <person name="Keren R."/>
            <person name="Whittaker M."/>
            <person name="Farag I.F."/>
            <person name="Doudna J."/>
            <person name="Cate J.H.D."/>
            <person name="Banfield J.F."/>
        </authorList>
    </citation>
    <scope>NUCLEOTIDE SEQUENCE [LARGE SCALE GENOMIC DNA]</scope>
    <source>
        <strain evidence="2">NC_groundwater_70_Ag_B-0.1um_54_66</strain>
    </source>
</reference>
<dbReference type="AlphaFoldDB" id="A0A7T5R1U5"/>
<feature type="transmembrane region" description="Helical" evidence="1">
    <location>
        <begin position="51"/>
        <end position="76"/>
    </location>
</feature>
<feature type="transmembrane region" description="Helical" evidence="1">
    <location>
        <begin position="83"/>
        <end position="103"/>
    </location>
</feature>
<proteinExistence type="predicted"/>
<keyword evidence="1" id="KW-0472">Membrane</keyword>
<protein>
    <submittedName>
        <fullName evidence="2">Uncharacterized protein</fullName>
    </submittedName>
</protein>
<organism evidence="2 3">
    <name type="scientific">Micavibrio aeruginosavorus</name>
    <dbReference type="NCBI Taxonomy" id="349221"/>
    <lineage>
        <taxon>Bacteria</taxon>
        <taxon>Pseudomonadati</taxon>
        <taxon>Bdellovibrionota</taxon>
        <taxon>Bdellovibrionia</taxon>
        <taxon>Bdellovibrionales</taxon>
        <taxon>Pseudobdellovibrionaceae</taxon>
        <taxon>Micavibrio</taxon>
    </lineage>
</organism>
<evidence type="ECO:0000256" key="1">
    <source>
        <dbReference type="SAM" id="Phobius"/>
    </source>
</evidence>
<name>A0A7T5R1U5_9BACT</name>
<gene>
    <name evidence="2" type="ORF">HYS17_10900</name>
</gene>
<keyword evidence="1" id="KW-1133">Transmembrane helix</keyword>